<evidence type="ECO:0000256" key="4">
    <source>
        <dbReference type="ARBA" id="ARBA00004906"/>
    </source>
</evidence>
<dbReference type="PANTHER" id="PTHR12983:SF9">
    <property type="entry name" value="E3 UBIQUITIN-PROTEIN LIGASE RNF10"/>
    <property type="match status" value="1"/>
</dbReference>
<evidence type="ECO:0000256" key="3">
    <source>
        <dbReference type="ARBA" id="ARBA00004496"/>
    </source>
</evidence>
<dbReference type="EMBL" id="HAAD01002534">
    <property type="protein sequence ID" value="CDG68766.1"/>
    <property type="molecule type" value="mRNA"/>
</dbReference>
<keyword evidence="12" id="KW-0862">Zinc</keyword>
<dbReference type="GO" id="GO:0045944">
    <property type="term" value="P:positive regulation of transcription by RNA polymerase II"/>
    <property type="evidence" value="ECO:0007669"/>
    <property type="project" value="TreeGrafter"/>
</dbReference>
<comment type="similarity">
    <text evidence="5">Belongs to the RNF10 family.</text>
</comment>
<protein>
    <recommendedName>
        <fullName evidence="14">E3 ubiquitin-protein ligase RNF10</fullName>
        <ecNumber evidence="6">2.3.2.27</ecNumber>
    </recommendedName>
    <alternativeName>
        <fullName evidence="15">RING finger protein 10</fullName>
    </alternativeName>
</protein>
<accession>T2M9M2</accession>
<dbReference type="PANTHER" id="PTHR12983">
    <property type="entry name" value="RING FINGER 10 FAMILY MEMBER"/>
    <property type="match status" value="1"/>
</dbReference>
<dbReference type="GO" id="GO:0005634">
    <property type="term" value="C:nucleus"/>
    <property type="evidence" value="ECO:0007669"/>
    <property type="project" value="UniProtKB-SubCell"/>
</dbReference>
<dbReference type="AlphaFoldDB" id="T2M9M2"/>
<dbReference type="InterPro" id="IPR039739">
    <property type="entry name" value="MAG2/RNF10"/>
</dbReference>
<keyword evidence="11" id="KW-0833">Ubl conjugation pathway</keyword>
<evidence type="ECO:0000256" key="14">
    <source>
        <dbReference type="ARBA" id="ARBA00035131"/>
    </source>
</evidence>
<dbReference type="InterPro" id="IPR001841">
    <property type="entry name" value="Znf_RING"/>
</dbReference>
<feature type="domain" description="RING-type" evidence="18">
    <location>
        <begin position="173"/>
        <end position="215"/>
    </location>
</feature>
<dbReference type="GO" id="GO:0005737">
    <property type="term" value="C:cytoplasm"/>
    <property type="evidence" value="ECO:0007669"/>
    <property type="project" value="UniProtKB-SubCell"/>
</dbReference>
<dbReference type="SUPFAM" id="SSF57850">
    <property type="entry name" value="RING/U-box"/>
    <property type="match status" value="1"/>
</dbReference>
<dbReference type="GO" id="GO:0008270">
    <property type="term" value="F:zinc ion binding"/>
    <property type="evidence" value="ECO:0007669"/>
    <property type="project" value="UniProtKB-KW"/>
</dbReference>
<gene>
    <name evidence="19" type="primary">RNF10</name>
</gene>
<dbReference type="InterPro" id="IPR027370">
    <property type="entry name" value="Znf-RING_euk"/>
</dbReference>
<evidence type="ECO:0000256" key="12">
    <source>
        <dbReference type="ARBA" id="ARBA00022833"/>
    </source>
</evidence>
<comment type="catalytic activity">
    <reaction evidence="1">
        <text>S-ubiquitinyl-[E2 ubiquitin-conjugating enzyme]-L-cysteine + [acceptor protein]-L-lysine = [E2 ubiquitin-conjugating enzyme]-L-cysteine + N(6)-ubiquitinyl-[acceptor protein]-L-lysine.</text>
        <dbReference type="EC" id="2.3.2.27"/>
    </reaction>
</comment>
<evidence type="ECO:0000256" key="15">
    <source>
        <dbReference type="ARBA" id="ARBA00035390"/>
    </source>
</evidence>
<evidence type="ECO:0000256" key="9">
    <source>
        <dbReference type="ARBA" id="ARBA00022723"/>
    </source>
</evidence>
<keyword evidence="13" id="KW-0539">Nucleus</keyword>
<evidence type="ECO:0000313" key="19">
    <source>
        <dbReference type="EMBL" id="CDG68766.1"/>
    </source>
</evidence>
<keyword evidence="9" id="KW-0479">Metal-binding</keyword>
<keyword evidence="10 16" id="KW-0863">Zinc-finger</keyword>
<evidence type="ECO:0000256" key="5">
    <source>
        <dbReference type="ARBA" id="ARBA00008117"/>
    </source>
</evidence>
<dbReference type="SMART" id="SM00184">
    <property type="entry name" value="RING"/>
    <property type="match status" value="1"/>
</dbReference>
<feature type="compositionally biased region" description="Basic and acidic residues" evidence="17">
    <location>
        <begin position="60"/>
        <end position="71"/>
    </location>
</feature>
<dbReference type="PROSITE" id="PS50089">
    <property type="entry name" value="ZF_RING_2"/>
    <property type="match status" value="1"/>
</dbReference>
<dbReference type="PROSITE" id="PS00518">
    <property type="entry name" value="ZF_RING_1"/>
    <property type="match status" value="1"/>
</dbReference>
<evidence type="ECO:0000256" key="1">
    <source>
        <dbReference type="ARBA" id="ARBA00000900"/>
    </source>
</evidence>
<comment type="subcellular location">
    <subcellularLocation>
        <location evidence="3">Cytoplasm</location>
    </subcellularLocation>
    <subcellularLocation>
        <location evidence="2">Nucleus</location>
    </subcellularLocation>
</comment>
<name>T2M9M2_HYDVU</name>
<evidence type="ECO:0000256" key="16">
    <source>
        <dbReference type="PROSITE-ProRule" id="PRU00175"/>
    </source>
</evidence>
<evidence type="ECO:0000256" key="2">
    <source>
        <dbReference type="ARBA" id="ARBA00004123"/>
    </source>
</evidence>
<dbReference type="GO" id="GO:0061630">
    <property type="term" value="F:ubiquitin protein ligase activity"/>
    <property type="evidence" value="ECO:0007669"/>
    <property type="project" value="UniProtKB-EC"/>
</dbReference>
<organism evidence="19">
    <name type="scientific">Hydra vulgaris</name>
    <name type="common">Hydra</name>
    <name type="synonym">Hydra attenuata</name>
    <dbReference type="NCBI Taxonomy" id="6087"/>
    <lineage>
        <taxon>Eukaryota</taxon>
        <taxon>Metazoa</taxon>
        <taxon>Cnidaria</taxon>
        <taxon>Hydrozoa</taxon>
        <taxon>Hydroidolina</taxon>
        <taxon>Anthoathecata</taxon>
        <taxon>Aplanulata</taxon>
        <taxon>Hydridae</taxon>
        <taxon>Hydra</taxon>
    </lineage>
</organism>
<dbReference type="CDD" id="cd16536">
    <property type="entry name" value="RING-HC_RNF10"/>
    <property type="match status" value="1"/>
</dbReference>
<evidence type="ECO:0000259" key="18">
    <source>
        <dbReference type="PROSITE" id="PS50089"/>
    </source>
</evidence>
<dbReference type="InterPro" id="IPR017907">
    <property type="entry name" value="Znf_RING_CS"/>
</dbReference>
<keyword evidence="8" id="KW-0808">Transferase</keyword>
<dbReference type="EC" id="2.3.2.27" evidence="6"/>
<dbReference type="Gene3D" id="3.30.40.10">
    <property type="entry name" value="Zinc/RING finger domain, C3HC4 (zinc finger)"/>
    <property type="match status" value="1"/>
</dbReference>
<keyword evidence="7" id="KW-0963">Cytoplasm</keyword>
<feature type="compositionally biased region" description="Polar residues" evidence="17">
    <location>
        <begin position="41"/>
        <end position="58"/>
    </location>
</feature>
<evidence type="ECO:0000256" key="8">
    <source>
        <dbReference type="ARBA" id="ARBA00022679"/>
    </source>
</evidence>
<comment type="pathway">
    <text evidence="4">Protein modification; protein ubiquitination.</text>
</comment>
<dbReference type="FunFam" id="3.30.40.10:FF:000112">
    <property type="entry name" value="RING finger protein 10"/>
    <property type="match status" value="1"/>
</dbReference>
<feature type="region of interest" description="Disordered" evidence="17">
    <location>
        <begin position="35"/>
        <end position="71"/>
    </location>
</feature>
<evidence type="ECO:0000256" key="11">
    <source>
        <dbReference type="ARBA" id="ARBA00022786"/>
    </source>
</evidence>
<evidence type="ECO:0000256" key="13">
    <source>
        <dbReference type="ARBA" id="ARBA00023242"/>
    </source>
</evidence>
<dbReference type="Pfam" id="PF13445">
    <property type="entry name" value="zf-RING_UBOX"/>
    <property type="match status" value="1"/>
</dbReference>
<dbReference type="GO" id="GO:0000976">
    <property type="term" value="F:transcription cis-regulatory region binding"/>
    <property type="evidence" value="ECO:0007669"/>
    <property type="project" value="TreeGrafter"/>
</dbReference>
<evidence type="ECO:0000256" key="6">
    <source>
        <dbReference type="ARBA" id="ARBA00012483"/>
    </source>
</evidence>
<evidence type="ECO:0000256" key="17">
    <source>
        <dbReference type="SAM" id="MobiDB-lite"/>
    </source>
</evidence>
<evidence type="ECO:0000256" key="7">
    <source>
        <dbReference type="ARBA" id="ARBA00022490"/>
    </source>
</evidence>
<evidence type="ECO:0000256" key="10">
    <source>
        <dbReference type="ARBA" id="ARBA00022771"/>
    </source>
</evidence>
<proteinExistence type="evidence at transcript level"/>
<dbReference type="OrthoDB" id="10064108at2759"/>
<sequence>MHHSNGQVQNQPIHHHVNRWTPGLSLEYETEKTKFKGRNFNGASPNRNVTKSVRQSYNRAKKDQSYTRNLKKLDSSEPLDKEFFSGDVSSSLRLLNFHYSSPSSNSMQKNQSSNYRKKRIATFNKEVFLQSNCYFVVDNVPDKYLVNGVDPDVLVAWETIRLVYLPTHEIPSCPICLYPPTVAKITRCGHVFCWSCILHYLQLTDKTWRKCPICHEAVHDADLKSVVNVIQKKFARHEIITMKLMKRQKSSLFTSTKSEKISDESFSLWNGLFFKFGSKLMLANKDSVVEKIMLPEKLELENQLIQAVADESGEDCFIQLALMKVKKAIEEIKIDNELTETLNMTHTVDDNDAFVPSQESSLAFILSQAKVDDSYELPFANNDSENKFENTNTIKENLDHQVSLQWNNGADEQLSCNTKPSNILIDEHVEHYVNKSSERFDDFYYFYQAEDGQNIYIDALNARCLIEEYGSLCNAPTTITGQILDFESFTMSLEHRKRFRYLSHLPLACEFCICELLLRPPVLSKSTIHNFMPEFNKRKSIRSKKLEEQRKFDRKATNARNKEFGYQCVDDCPTSNIDLADLDNFPCSFSPTTELTHQNSFYNEAAADENNGLGKPGLSFAQMLKVKQPDDAMFQKPSIHLTNTQLTNKNDTRNLTVLQDNECEISTPTFKEMFNAAISATTLKCLDPTQENNSKKKSKKGFYYFPQVLKENTKFLYSF</sequence>
<dbReference type="InterPro" id="IPR013083">
    <property type="entry name" value="Znf_RING/FYVE/PHD"/>
</dbReference>
<reference evidence="19" key="1">
    <citation type="journal article" date="2013" name="Genome Biol. Evol.">
        <title>Punctuated emergences of genetic and phenotypic innovations in eumetazoan, bilaterian, euteleostome, and hominidae ancestors.</title>
        <authorList>
            <person name="Wenger Y."/>
            <person name="Galliot B."/>
        </authorList>
    </citation>
    <scope>NUCLEOTIDE SEQUENCE</scope>
    <source>
        <tissue evidence="19">Whole animals</tissue>
    </source>
</reference>